<protein>
    <recommendedName>
        <fullName evidence="3">Lipoprotein</fullName>
    </recommendedName>
</protein>
<reference evidence="1 2" key="1">
    <citation type="submission" date="2022-01" db="EMBL/GenBank/DDBJ databases">
        <title>Draft Genome Sequences of Seven Type Strains of the Genus Streptomyces.</title>
        <authorList>
            <person name="Aziz S."/>
            <person name="Coretto E."/>
            <person name="Chronakova A."/>
            <person name="Sproer C."/>
            <person name="Huber K."/>
            <person name="Nouioui I."/>
            <person name="Gross H."/>
        </authorList>
    </citation>
    <scope>NUCLEOTIDE SEQUENCE [LARGE SCALE GENOMIC DNA]</scope>
    <source>
        <strain evidence="1 2">DSM 41685</strain>
    </source>
</reference>
<proteinExistence type="predicted"/>
<gene>
    <name evidence="1" type="ORF">L0F81_18295</name>
</gene>
<comment type="caution">
    <text evidence="1">The sequence shown here is derived from an EMBL/GenBank/DDBJ whole genome shotgun (WGS) entry which is preliminary data.</text>
</comment>
<organism evidence="1 2">
    <name type="scientific">Streptomyces tricolor</name>
    <dbReference type="NCBI Taxonomy" id="68277"/>
    <lineage>
        <taxon>Bacteria</taxon>
        <taxon>Bacillati</taxon>
        <taxon>Actinomycetota</taxon>
        <taxon>Actinomycetes</taxon>
        <taxon>Kitasatosporales</taxon>
        <taxon>Streptomycetaceae</taxon>
        <taxon>Streptomyces</taxon>
        <taxon>Streptomyces violaceoruber group</taxon>
    </lineage>
</organism>
<dbReference type="Proteomes" id="UP001299012">
    <property type="component" value="Unassembled WGS sequence"/>
</dbReference>
<name>A0ABS9JI37_9ACTN</name>
<evidence type="ECO:0000313" key="1">
    <source>
        <dbReference type="EMBL" id="MCG0065225.1"/>
    </source>
</evidence>
<evidence type="ECO:0000313" key="2">
    <source>
        <dbReference type="Proteomes" id="UP001299012"/>
    </source>
</evidence>
<sequence>MNSGREPGRTAVRRVPLAVLAVVVAGSLAGCGSDHTADAGADTRWAAGITPEWMSGHMGLDVPATARSVRAAYKVTSRFDTGLLTFTLSRAEAEAYLRKHPPSGRWLTPTAAQPDTPRSDFTHLGLPEPETFEEGVRYGFVCPGTEPYDTSDGNCTRLYAHAYAPDRTRIYLRAHFEPGVGPLPTAS</sequence>
<keyword evidence="2" id="KW-1185">Reference proteome</keyword>
<dbReference type="RefSeq" id="WP_208639858.1">
    <property type="nucleotide sequence ID" value="NZ_JAKKZF010000067.1"/>
</dbReference>
<dbReference type="EMBL" id="JAKKZF010000067">
    <property type="protein sequence ID" value="MCG0065225.1"/>
    <property type="molecule type" value="Genomic_DNA"/>
</dbReference>
<dbReference type="PROSITE" id="PS51257">
    <property type="entry name" value="PROKAR_LIPOPROTEIN"/>
    <property type="match status" value="1"/>
</dbReference>
<evidence type="ECO:0008006" key="3">
    <source>
        <dbReference type="Google" id="ProtNLM"/>
    </source>
</evidence>
<accession>A0ABS9JI37</accession>